<feature type="domain" description="TAF6 C-terminal HEAT repeat" evidence="6">
    <location>
        <begin position="168"/>
        <end position="209"/>
    </location>
</feature>
<reference evidence="7 8" key="1">
    <citation type="journal article" date="2018" name="PLoS Genet.">
        <title>Population sequencing reveals clonal diversity and ancestral inbreeding in the grapevine cultivar Chardonnay.</title>
        <authorList>
            <person name="Roach M.J."/>
            <person name="Johnson D.L."/>
            <person name="Bohlmann J."/>
            <person name="van Vuuren H.J."/>
            <person name="Jones S.J."/>
            <person name="Pretorius I.S."/>
            <person name="Schmidt S.A."/>
            <person name="Borneman A.R."/>
        </authorList>
    </citation>
    <scope>NUCLEOTIDE SEQUENCE [LARGE SCALE GENOMIC DNA]</scope>
    <source>
        <strain evidence="8">cv. Chardonnay</strain>
        <tissue evidence="7">Leaf</tissue>
    </source>
</reference>
<evidence type="ECO:0000259" key="6">
    <source>
        <dbReference type="Pfam" id="PF07571"/>
    </source>
</evidence>
<evidence type="ECO:0000256" key="5">
    <source>
        <dbReference type="ARBA" id="ARBA00023242"/>
    </source>
</evidence>
<evidence type="ECO:0000256" key="3">
    <source>
        <dbReference type="ARBA" id="ARBA00023015"/>
    </source>
</evidence>
<keyword evidence="4" id="KW-0804">Transcription</keyword>
<dbReference type="Gene3D" id="1.25.40.770">
    <property type="entry name" value="TAF6, C-terminal HEAT repeat domain"/>
    <property type="match status" value="1"/>
</dbReference>
<evidence type="ECO:0000256" key="2">
    <source>
        <dbReference type="ARBA" id="ARBA00007688"/>
    </source>
</evidence>
<proteinExistence type="inferred from homology"/>
<gene>
    <name evidence="7" type="ORF">CK203_026197</name>
</gene>
<dbReference type="GO" id="GO:0000124">
    <property type="term" value="C:SAGA complex"/>
    <property type="evidence" value="ECO:0007669"/>
    <property type="project" value="InterPro"/>
</dbReference>
<dbReference type="GO" id="GO:0046695">
    <property type="term" value="C:SLIK (SAGA-like) complex"/>
    <property type="evidence" value="ECO:0007669"/>
    <property type="project" value="InterPro"/>
</dbReference>
<sequence>MNSIPIIKVAPRWQEKHRRQVPKANTVSPSQTTSPINAAAQLQLKLLASNYPLWRARFVTFLCGYDGSHRDSSAMINKESEILSNLEHKIWKQYDRLFLHTVTCLCFEVRLMKLGLVLVDFMPTSQVDIFENFHLLSLWHLVELINEPFDQLGPDFQALINLIWARLNNQQTQLTETLLHAFLDPKRSMTQHYGAIQGLAALGPNMVRHSHSFFI</sequence>
<dbReference type="PANTHER" id="PTHR10221:SF13">
    <property type="entry name" value="TRANSCRIPTION INITIATION FACTOR TFIID SUBUNIT 6"/>
    <property type="match status" value="1"/>
</dbReference>
<evidence type="ECO:0000256" key="1">
    <source>
        <dbReference type="ARBA" id="ARBA00004123"/>
    </source>
</evidence>
<dbReference type="InterPro" id="IPR046344">
    <property type="entry name" value="TAF6_C_sf"/>
</dbReference>
<keyword evidence="3" id="KW-0805">Transcription regulation</keyword>
<organism evidence="7 8">
    <name type="scientific">Vitis vinifera</name>
    <name type="common">Grape</name>
    <dbReference type="NCBI Taxonomy" id="29760"/>
    <lineage>
        <taxon>Eukaryota</taxon>
        <taxon>Viridiplantae</taxon>
        <taxon>Streptophyta</taxon>
        <taxon>Embryophyta</taxon>
        <taxon>Tracheophyta</taxon>
        <taxon>Spermatophyta</taxon>
        <taxon>Magnoliopsida</taxon>
        <taxon>eudicotyledons</taxon>
        <taxon>Gunneridae</taxon>
        <taxon>Pentapetalae</taxon>
        <taxon>rosids</taxon>
        <taxon>Vitales</taxon>
        <taxon>Vitaceae</taxon>
        <taxon>Viteae</taxon>
        <taxon>Vitis</taxon>
    </lineage>
</organism>
<dbReference type="GO" id="GO:0016251">
    <property type="term" value="F:RNA polymerase II general transcription initiation factor activity"/>
    <property type="evidence" value="ECO:0007669"/>
    <property type="project" value="InterPro"/>
</dbReference>
<dbReference type="InterPro" id="IPR037796">
    <property type="entry name" value="TAF6"/>
</dbReference>
<name>A0A438ILA2_VITVI</name>
<dbReference type="Proteomes" id="UP000288805">
    <property type="component" value="Unassembled WGS sequence"/>
</dbReference>
<comment type="subcellular location">
    <subcellularLocation>
        <location evidence="1">Nucleus</location>
    </subcellularLocation>
</comment>
<evidence type="ECO:0000313" key="7">
    <source>
        <dbReference type="EMBL" id="RVW97496.1"/>
    </source>
</evidence>
<comment type="caution">
    <text evidence="7">The sequence shown here is derived from an EMBL/GenBank/DDBJ whole genome shotgun (WGS) entry which is preliminary data.</text>
</comment>
<keyword evidence="5" id="KW-0539">Nucleus</keyword>
<accession>A0A438ILA2</accession>
<dbReference type="AlphaFoldDB" id="A0A438ILA2"/>
<comment type="similarity">
    <text evidence="2">Belongs to the TAF6 family.</text>
</comment>
<dbReference type="InterPro" id="IPR011442">
    <property type="entry name" value="TAF6_C"/>
</dbReference>
<protein>
    <recommendedName>
        <fullName evidence="6">TAF6 C-terminal HEAT repeat domain-containing protein</fullName>
    </recommendedName>
</protein>
<dbReference type="Pfam" id="PF07571">
    <property type="entry name" value="TAF6_C"/>
    <property type="match status" value="1"/>
</dbReference>
<dbReference type="GO" id="GO:0006367">
    <property type="term" value="P:transcription initiation at RNA polymerase II promoter"/>
    <property type="evidence" value="ECO:0007669"/>
    <property type="project" value="InterPro"/>
</dbReference>
<dbReference type="GO" id="GO:0005669">
    <property type="term" value="C:transcription factor TFIID complex"/>
    <property type="evidence" value="ECO:0007669"/>
    <property type="project" value="InterPro"/>
</dbReference>
<dbReference type="PANTHER" id="PTHR10221">
    <property type="entry name" value="TRANSCRIPTION INITIATION FACTOR TFIID SUBUNIT 6"/>
    <property type="match status" value="1"/>
</dbReference>
<dbReference type="EMBL" id="QGNW01000101">
    <property type="protein sequence ID" value="RVW97496.1"/>
    <property type="molecule type" value="Genomic_DNA"/>
</dbReference>
<evidence type="ECO:0000313" key="8">
    <source>
        <dbReference type="Proteomes" id="UP000288805"/>
    </source>
</evidence>
<evidence type="ECO:0000256" key="4">
    <source>
        <dbReference type="ARBA" id="ARBA00023163"/>
    </source>
</evidence>